<dbReference type="Proteomes" id="UP000800041">
    <property type="component" value="Unassembled WGS sequence"/>
</dbReference>
<dbReference type="InterPro" id="IPR000701">
    <property type="entry name" value="SuccDH_FuR_B_TM-su"/>
</dbReference>
<dbReference type="InterPro" id="IPR014314">
    <property type="entry name" value="Succ_DH_cytb556"/>
</dbReference>
<keyword evidence="6" id="KW-0999">Mitochondrion inner membrane</keyword>
<dbReference type="GO" id="GO:0009055">
    <property type="term" value="F:electron transfer activity"/>
    <property type="evidence" value="ECO:0007669"/>
    <property type="project" value="InterPro"/>
</dbReference>
<proteinExistence type="inferred from homology"/>
<dbReference type="PROSITE" id="PS01001">
    <property type="entry name" value="SDH_CYT_2"/>
    <property type="match status" value="1"/>
</dbReference>
<accession>A0A6G1HDA6</accession>
<name>A0A6G1HDA6_9PEZI</name>
<dbReference type="GO" id="GO:0005743">
    <property type="term" value="C:mitochondrial inner membrane"/>
    <property type="evidence" value="ECO:0007669"/>
    <property type="project" value="UniProtKB-SubCell"/>
</dbReference>
<evidence type="ECO:0000313" key="13">
    <source>
        <dbReference type="EMBL" id="KAF1991135.1"/>
    </source>
</evidence>
<reference evidence="13" key="1">
    <citation type="journal article" date="2020" name="Stud. Mycol.">
        <title>101 Dothideomycetes genomes: a test case for predicting lifestyles and emergence of pathogens.</title>
        <authorList>
            <person name="Haridas S."/>
            <person name="Albert R."/>
            <person name="Binder M."/>
            <person name="Bloem J."/>
            <person name="Labutti K."/>
            <person name="Salamov A."/>
            <person name="Andreopoulos B."/>
            <person name="Baker S."/>
            <person name="Barry K."/>
            <person name="Bills G."/>
            <person name="Bluhm B."/>
            <person name="Cannon C."/>
            <person name="Castanera R."/>
            <person name="Culley D."/>
            <person name="Daum C."/>
            <person name="Ezra D."/>
            <person name="Gonzalez J."/>
            <person name="Henrissat B."/>
            <person name="Kuo A."/>
            <person name="Liang C."/>
            <person name="Lipzen A."/>
            <person name="Lutzoni F."/>
            <person name="Magnuson J."/>
            <person name="Mondo S."/>
            <person name="Nolan M."/>
            <person name="Ohm R."/>
            <person name="Pangilinan J."/>
            <person name="Park H.-J."/>
            <person name="Ramirez L."/>
            <person name="Alfaro M."/>
            <person name="Sun H."/>
            <person name="Tritt A."/>
            <person name="Yoshinaga Y."/>
            <person name="Zwiers L.-H."/>
            <person name="Turgeon B."/>
            <person name="Goodwin S."/>
            <person name="Spatafora J."/>
            <person name="Crous P."/>
            <person name="Grigoriev I."/>
        </authorList>
    </citation>
    <scope>NUCLEOTIDE SEQUENCE</scope>
    <source>
        <strain evidence="13">CBS 113979</strain>
    </source>
</reference>
<keyword evidence="5" id="KW-0479">Metal-binding</keyword>
<feature type="transmembrane region" description="Helical" evidence="12">
    <location>
        <begin position="147"/>
        <end position="165"/>
    </location>
</feature>
<dbReference type="PANTHER" id="PTHR10978">
    <property type="entry name" value="SUCCINATE DEHYDROGENASE CYTOCHROME B560 SUBUNIT"/>
    <property type="match status" value="1"/>
</dbReference>
<dbReference type="Gene3D" id="1.20.1300.10">
    <property type="entry name" value="Fumarate reductase/succinate dehydrogenase, transmembrane subunit"/>
    <property type="match status" value="1"/>
</dbReference>
<evidence type="ECO:0000256" key="6">
    <source>
        <dbReference type="ARBA" id="ARBA00022792"/>
    </source>
</evidence>
<keyword evidence="4 12" id="KW-0812">Transmembrane</keyword>
<evidence type="ECO:0000256" key="12">
    <source>
        <dbReference type="SAM" id="Phobius"/>
    </source>
</evidence>
<dbReference type="AlphaFoldDB" id="A0A6G1HDA6"/>
<dbReference type="FunFam" id="1.20.1300.10:FF:000008">
    <property type="entry name" value="Succinate dehydrogenase cytochrome b560 subunit"/>
    <property type="match status" value="1"/>
</dbReference>
<dbReference type="GO" id="GO:0046872">
    <property type="term" value="F:metal ion binding"/>
    <property type="evidence" value="ECO:0007669"/>
    <property type="project" value="UniProtKB-KW"/>
</dbReference>
<comment type="subcellular location">
    <subcellularLocation>
        <location evidence="1">Mitochondrion inner membrane</location>
        <topology evidence="1">Multi-pass membrane protein</topology>
    </subcellularLocation>
</comment>
<dbReference type="PANTHER" id="PTHR10978:SF5">
    <property type="entry name" value="SUCCINATE DEHYDROGENASE CYTOCHROME B560 SUBUNIT, MITOCHONDRIAL"/>
    <property type="match status" value="1"/>
</dbReference>
<keyword evidence="9" id="KW-0408">Iron</keyword>
<keyword evidence="3" id="KW-0349">Heme</keyword>
<keyword evidence="11 12" id="KW-0472">Membrane</keyword>
<protein>
    <submittedName>
        <fullName evidence="13">Succinate dehydrogenase</fullName>
    </submittedName>
</protein>
<comment type="similarity">
    <text evidence="2">Belongs to the cytochrome b560 family.</text>
</comment>
<dbReference type="InterPro" id="IPR034804">
    <property type="entry name" value="SQR/QFR_C/D"/>
</dbReference>
<dbReference type="SUPFAM" id="SSF81343">
    <property type="entry name" value="Fumarate reductase respiratory complex transmembrane subunits"/>
    <property type="match status" value="1"/>
</dbReference>
<evidence type="ECO:0000256" key="4">
    <source>
        <dbReference type="ARBA" id="ARBA00022692"/>
    </source>
</evidence>
<evidence type="ECO:0000256" key="5">
    <source>
        <dbReference type="ARBA" id="ARBA00022723"/>
    </source>
</evidence>
<keyword evidence="10" id="KW-0496">Mitochondrion</keyword>
<dbReference type="EMBL" id="ML977140">
    <property type="protein sequence ID" value="KAF1991135.1"/>
    <property type="molecule type" value="Genomic_DNA"/>
</dbReference>
<keyword evidence="7" id="KW-0809">Transit peptide</keyword>
<evidence type="ECO:0000256" key="7">
    <source>
        <dbReference type="ARBA" id="ARBA00022946"/>
    </source>
</evidence>
<dbReference type="Pfam" id="PF01127">
    <property type="entry name" value="Sdh_cyt"/>
    <property type="match status" value="1"/>
</dbReference>
<dbReference type="CDD" id="cd03499">
    <property type="entry name" value="SQR_TypeC_SdhC"/>
    <property type="match status" value="1"/>
</dbReference>
<sequence length="166" mass="17957">RVAVSRFAPPAAVATNSHIIQRRQVATTTDNTAEILAKQRLSRPVAPHLTIYQPQIPWLMSGLNRITGVALSGGLYIFGIAYLVSPLMGWHLESMSLAAAFGAWPVAAKVATKLTVALPFTYHCLNALRHLSWDFGMFFKNKQVVQTGWAVAGASVLSALALALFV</sequence>
<evidence type="ECO:0000256" key="8">
    <source>
        <dbReference type="ARBA" id="ARBA00022989"/>
    </source>
</evidence>
<evidence type="ECO:0000256" key="9">
    <source>
        <dbReference type="ARBA" id="ARBA00023004"/>
    </source>
</evidence>
<evidence type="ECO:0000256" key="1">
    <source>
        <dbReference type="ARBA" id="ARBA00004448"/>
    </source>
</evidence>
<evidence type="ECO:0000256" key="3">
    <source>
        <dbReference type="ARBA" id="ARBA00022617"/>
    </source>
</evidence>
<keyword evidence="8 12" id="KW-1133">Transmembrane helix</keyword>
<gene>
    <name evidence="13" type="ORF">K402DRAFT_323574</name>
</gene>
<dbReference type="OrthoDB" id="588261at2759"/>
<feature type="non-terminal residue" evidence="13">
    <location>
        <position position="1"/>
    </location>
</feature>
<evidence type="ECO:0000256" key="10">
    <source>
        <dbReference type="ARBA" id="ARBA00023128"/>
    </source>
</evidence>
<dbReference type="InterPro" id="IPR018495">
    <property type="entry name" value="Succ_DH_cyt_bsu_CS"/>
</dbReference>
<feature type="transmembrane region" description="Helical" evidence="12">
    <location>
        <begin position="66"/>
        <end position="85"/>
    </location>
</feature>
<organism evidence="13 14">
    <name type="scientific">Aulographum hederae CBS 113979</name>
    <dbReference type="NCBI Taxonomy" id="1176131"/>
    <lineage>
        <taxon>Eukaryota</taxon>
        <taxon>Fungi</taxon>
        <taxon>Dikarya</taxon>
        <taxon>Ascomycota</taxon>
        <taxon>Pezizomycotina</taxon>
        <taxon>Dothideomycetes</taxon>
        <taxon>Pleosporomycetidae</taxon>
        <taxon>Aulographales</taxon>
        <taxon>Aulographaceae</taxon>
    </lineage>
</organism>
<dbReference type="GO" id="GO:0006099">
    <property type="term" value="P:tricarboxylic acid cycle"/>
    <property type="evidence" value="ECO:0007669"/>
    <property type="project" value="InterPro"/>
</dbReference>
<dbReference type="GO" id="GO:0006121">
    <property type="term" value="P:mitochondrial electron transport, succinate to ubiquinone"/>
    <property type="evidence" value="ECO:0007669"/>
    <property type="project" value="TreeGrafter"/>
</dbReference>
<keyword evidence="14" id="KW-1185">Reference proteome</keyword>
<evidence type="ECO:0000256" key="2">
    <source>
        <dbReference type="ARBA" id="ARBA00007244"/>
    </source>
</evidence>
<evidence type="ECO:0000256" key="11">
    <source>
        <dbReference type="ARBA" id="ARBA00023136"/>
    </source>
</evidence>
<evidence type="ECO:0000313" key="14">
    <source>
        <dbReference type="Proteomes" id="UP000800041"/>
    </source>
</evidence>
<dbReference type="NCBIfam" id="TIGR02970">
    <property type="entry name" value="succ_dehyd_cytB"/>
    <property type="match status" value="1"/>
</dbReference>